<gene>
    <name evidence="6" type="ORF">NE398_07480</name>
</gene>
<dbReference type="AlphaFoldDB" id="A0A9X3XN59"/>
<dbReference type="Pfam" id="PF01869">
    <property type="entry name" value="BcrAD_BadFG"/>
    <property type="match status" value="1"/>
</dbReference>
<dbReference type="Gene3D" id="3.30.420.40">
    <property type="match status" value="2"/>
</dbReference>
<dbReference type="InterPro" id="IPR051805">
    <property type="entry name" value="Dehydratase_Activator_Redct"/>
</dbReference>
<dbReference type="Proteomes" id="UP001141183">
    <property type="component" value="Unassembled WGS sequence"/>
</dbReference>
<dbReference type="RefSeq" id="WP_097033303.1">
    <property type="nucleotide sequence ID" value="NZ_CAXSLY010000002.1"/>
</dbReference>
<evidence type="ECO:0000259" key="5">
    <source>
        <dbReference type="Pfam" id="PF01869"/>
    </source>
</evidence>
<dbReference type="PANTHER" id="PTHR32329:SF2">
    <property type="entry name" value="BIFUNCTIONAL PROTEIN [INCLUDES 2-HYDROXYACYL-COA DEHYDRATASE (N-TER) AND ITS ACTIVATOR DOMAIN (C_TERM)"/>
    <property type="match status" value="1"/>
</dbReference>
<feature type="domain" description="ATPase BadF/BadG/BcrA/BcrD type" evidence="5">
    <location>
        <begin position="6"/>
        <end position="247"/>
    </location>
</feature>
<comment type="caution">
    <text evidence="6">The sequence shown here is derived from an EMBL/GenBank/DDBJ whole genome shotgun (WGS) entry which is preliminary data.</text>
</comment>
<evidence type="ECO:0000313" key="7">
    <source>
        <dbReference type="Proteomes" id="UP001141183"/>
    </source>
</evidence>
<evidence type="ECO:0000256" key="4">
    <source>
        <dbReference type="ARBA" id="ARBA00023014"/>
    </source>
</evidence>
<dbReference type="InterPro" id="IPR043129">
    <property type="entry name" value="ATPase_NBD"/>
</dbReference>
<name>A0A9X3XN59_9CLOT</name>
<dbReference type="GO" id="GO:0051536">
    <property type="term" value="F:iron-sulfur cluster binding"/>
    <property type="evidence" value="ECO:0007669"/>
    <property type="project" value="UniProtKB-KW"/>
</dbReference>
<evidence type="ECO:0000313" key="6">
    <source>
        <dbReference type="EMBL" id="MDC4240002.1"/>
    </source>
</evidence>
<evidence type="ECO:0000256" key="1">
    <source>
        <dbReference type="ARBA" id="ARBA00001966"/>
    </source>
</evidence>
<keyword evidence="4" id="KW-0411">Iron-sulfur</keyword>
<keyword evidence="3" id="KW-0408">Iron</keyword>
<sequence>MSIYTLGIDSGSTYTKGALFDGKKIIKTYKIRTSAKPKESIYLVYNNLFNENVKYTITTGYGRDLLKESDKKVTEITCHAQGAAFLNEKTRIIIDLGGQDCKVIKLDNSLNVIDFIMNDKCAAGTGRFIEVMMRILEEDIKNIDEFVKNKNKVNISSMCTVFAESEIISLLSQDVDRGDIALGVIHSIAKRTANFARRLKLENDVFFTGGLANSNSFKEILSEYLDFKVITGELSQYAGAIGASVIGYKKYKKLCTK</sequence>
<dbReference type="SUPFAM" id="SSF53067">
    <property type="entry name" value="Actin-like ATPase domain"/>
    <property type="match status" value="1"/>
</dbReference>
<dbReference type="InterPro" id="IPR008275">
    <property type="entry name" value="CoA_E_activase_dom"/>
</dbReference>
<organism evidence="6 7">
    <name type="scientific">Clostridium tertium</name>
    <dbReference type="NCBI Taxonomy" id="1559"/>
    <lineage>
        <taxon>Bacteria</taxon>
        <taxon>Bacillati</taxon>
        <taxon>Bacillota</taxon>
        <taxon>Clostridia</taxon>
        <taxon>Eubacteriales</taxon>
        <taxon>Clostridiaceae</taxon>
        <taxon>Clostridium</taxon>
    </lineage>
</organism>
<protein>
    <submittedName>
        <fullName evidence="6">Acyl-CoA dehydratase activase</fullName>
    </submittedName>
</protein>
<proteinExistence type="predicted"/>
<evidence type="ECO:0000256" key="2">
    <source>
        <dbReference type="ARBA" id="ARBA00022723"/>
    </source>
</evidence>
<keyword evidence="7" id="KW-1185">Reference proteome</keyword>
<keyword evidence="2" id="KW-0479">Metal-binding</keyword>
<comment type="cofactor">
    <cofactor evidence="1">
        <name>[4Fe-4S] cluster</name>
        <dbReference type="ChEBI" id="CHEBI:49883"/>
    </cofactor>
</comment>
<dbReference type="CDD" id="cd24036">
    <property type="entry name" value="ASKHA_NBD_BcrAD_BadFG_HgdC_HadI"/>
    <property type="match status" value="1"/>
</dbReference>
<reference evidence="6" key="1">
    <citation type="submission" date="2022-05" db="EMBL/GenBank/DDBJ databases">
        <title>Draft genome sequence of Clostridium tertium strain CP3 isolated from Peru.</title>
        <authorList>
            <person name="Hurtado R."/>
            <person name="Lima L."/>
            <person name="Sousa T."/>
            <person name="Jaiswal A.K."/>
            <person name="Tiwari S."/>
            <person name="Maturrano L."/>
            <person name="Brenig B."/>
            <person name="Azevedo V."/>
        </authorList>
    </citation>
    <scope>NUCLEOTIDE SEQUENCE</scope>
    <source>
        <strain evidence="6">CP3</strain>
    </source>
</reference>
<evidence type="ECO:0000256" key="3">
    <source>
        <dbReference type="ARBA" id="ARBA00023004"/>
    </source>
</evidence>
<dbReference type="PANTHER" id="PTHR32329">
    <property type="entry name" value="BIFUNCTIONAL PROTEIN [INCLUDES 2-HYDROXYACYL-COA DEHYDRATASE (N-TER) AND ITS ACTIVATOR DOMAIN (C_TERM)-RELATED"/>
    <property type="match status" value="1"/>
</dbReference>
<dbReference type="EMBL" id="JAMRYU010000006">
    <property type="protein sequence ID" value="MDC4240002.1"/>
    <property type="molecule type" value="Genomic_DNA"/>
</dbReference>
<dbReference type="InterPro" id="IPR002731">
    <property type="entry name" value="ATPase_BadF"/>
</dbReference>
<dbReference type="NCBIfam" id="TIGR00241">
    <property type="entry name" value="CoA_E_activ"/>
    <property type="match status" value="1"/>
</dbReference>
<dbReference type="GO" id="GO:0046872">
    <property type="term" value="F:metal ion binding"/>
    <property type="evidence" value="ECO:0007669"/>
    <property type="project" value="UniProtKB-KW"/>
</dbReference>
<accession>A0A9X3XN59</accession>